<evidence type="ECO:0000256" key="1">
    <source>
        <dbReference type="SAM" id="MobiDB-lite"/>
    </source>
</evidence>
<dbReference type="GO" id="GO:0003676">
    <property type="term" value="F:nucleic acid binding"/>
    <property type="evidence" value="ECO:0007669"/>
    <property type="project" value="InterPro"/>
</dbReference>
<evidence type="ECO:0000313" key="3">
    <source>
        <dbReference type="EMBL" id="CAJ1398988.1"/>
    </source>
</evidence>
<organism evidence="3 4">
    <name type="scientific">Effrenium voratum</name>
    <dbReference type="NCBI Taxonomy" id="2562239"/>
    <lineage>
        <taxon>Eukaryota</taxon>
        <taxon>Sar</taxon>
        <taxon>Alveolata</taxon>
        <taxon>Dinophyceae</taxon>
        <taxon>Suessiales</taxon>
        <taxon>Symbiodiniaceae</taxon>
        <taxon>Effrenium</taxon>
    </lineage>
</organism>
<feature type="region of interest" description="Disordered" evidence="1">
    <location>
        <begin position="138"/>
        <end position="157"/>
    </location>
</feature>
<comment type="caution">
    <text evidence="3">The sequence shown here is derived from an EMBL/GenBank/DDBJ whole genome shotgun (WGS) entry which is preliminary data.</text>
</comment>
<reference evidence="3" key="1">
    <citation type="submission" date="2023-08" db="EMBL/GenBank/DDBJ databases">
        <authorList>
            <person name="Chen Y."/>
            <person name="Shah S."/>
            <person name="Dougan E. K."/>
            <person name="Thang M."/>
            <person name="Chan C."/>
        </authorList>
    </citation>
    <scope>NUCLEOTIDE SEQUENCE</scope>
</reference>
<protein>
    <recommendedName>
        <fullName evidence="2">Integrase catalytic domain-containing protein</fullName>
    </recommendedName>
</protein>
<keyword evidence="4" id="KW-1185">Reference proteome</keyword>
<dbReference type="AlphaFoldDB" id="A0AA36J3L7"/>
<dbReference type="SUPFAM" id="SSF53098">
    <property type="entry name" value="Ribonuclease H-like"/>
    <property type="match status" value="1"/>
</dbReference>
<dbReference type="InterPro" id="IPR001584">
    <property type="entry name" value="Integrase_cat-core"/>
</dbReference>
<gene>
    <name evidence="3" type="ORF">EVOR1521_LOCUS22625</name>
</gene>
<evidence type="ECO:0000313" key="4">
    <source>
        <dbReference type="Proteomes" id="UP001178507"/>
    </source>
</evidence>
<name>A0AA36J3L7_9DINO</name>
<evidence type="ECO:0000259" key="2">
    <source>
        <dbReference type="PROSITE" id="PS50994"/>
    </source>
</evidence>
<dbReference type="InterPro" id="IPR012337">
    <property type="entry name" value="RNaseH-like_sf"/>
</dbReference>
<accession>A0AA36J3L7</accession>
<feature type="domain" description="Integrase catalytic" evidence="2">
    <location>
        <begin position="401"/>
        <end position="517"/>
    </location>
</feature>
<dbReference type="PROSITE" id="PS50994">
    <property type="entry name" value="INTEGRASE"/>
    <property type="match status" value="1"/>
</dbReference>
<dbReference type="EMBL" id="CAUJNA010003318">
    <property type="protein sequence ID" value="CAJ1398988.1"/>
    <property type="molecule type" value="Genomic_DNA"/>
</dbReference>
<dbReference type="Gene3D" id="3.30.420.10">
    <property type="entry name" value="Ribonuclease H-like superfamily/Ribonuclease H"/>
    <property type="match status" value="1"/>
</dbReference>
<dbReference type="GO" id="GO:0015074">
    <property type="term" value="P:DNA integration"/>
    <property type="evidence" value="ECO:0007669"/>
    <property type="project" value="InterPro"/>
</dbReference>
<sequence>MAAAKAGQVGRLPASRNIKTGKGNLVVLLHSCLQDMNERVYLKLVPDPKLFVQKGVCQVARGVAKQKGAAGPDCSAQDWRTACSFFEANPSATVNQALKTLRGSWLAQRPNQAYYEQLTATNACKHVKERLTVQQASSSAQASASAGPGGSASLPAASSTDQAVSAVDKARNLFAHKQWLKKTPTCLACKPVPEEVERGSFSDSQWLAGSGSRCKLCVRAASLKQSKRAKVCKDCNVEKAKDDFSTTQWQLPLATGSCCVACCQKRLATSQTAFTDFRKNQLNSKAKPQPMAQAADVIWPAADKAGARWLLEAPLLALPSENLQSYQAMHGLRGTADWTQKSLRADESGIPAKQKIALLTAAHEELSHMGGRDAIVKALAAEGKECRTNTMRDLRRAEPRHLPTPGHAGEVIGFDLKTVKPHNANKWLMLLAVDFCSKKCWAWDLDYGQGDLPTVQGVMLRFFAEHELPLVVWTDNGGSFRNVIQVALQQAIGARPRHIPPGRPQANGLVEVYNRILDSAHAGERARLLSAVVAYNHMPQARLKHWRVLRPAESRRRNLQLQALVHGPARGMTDAEWLGYLDQADKLDTDFFVKAADGFHEKLEPVREAMASKHLRQAMQKNLRYDSKRKQACEAPVLSGDRVIVKNSQYTSKTGHGKFETKDGKVREHTVQSVSQGFVELTEVGSGASVYKHEASLKLMPHKLPADDGHVPSPPPKVVQEAGFKECGPFYKIAALADGACLYRCFHMATQYLAGIAPQALARKQFAKKETVWKLASEMADDPLWAGSAAGDWDWGLTVEIYQEEADGLELIWRWWSYEGGAGALAA</sequence>
<proteinExistence type="predicted"/>
<dbReference type="InterPro" id="IPR036397">
    <property type="entry name" value="RNaseH_sf"/>
</dbReference>
<dbReference type="Proteomes" id="UP001178507">
    <property type="component" value="Unassembled WGS sequence"/>
</dbReference>